<reference evidence="4 5" key="1">
    <citation type="journal article" date="2016" name="Nat. Commun.">
        <title>Thousands of microbial genomes shed light on interconnected biogeochemical processes in an aquifer system.</title>
        <authorList>
            <person name="Anantharaman K."/>
            <person name="Brown C.T."/>
            <person name="Hug L.A."/>
            <person name="Sharon I."/>
            <person name="Castelle C.J."/>
            <person name="Probst A.J."/>
            <person name="Thomas B.C."/>
            <person name="Singh A."/>
            <person name="Wilkins M.J."/>
            <person name="Karaoz U."/>
            <person name="Brodie E.L."/>
            <person name="Williams K.H."/>
            <person name="Hubbard S.S."/>
            <person name="Banfield J.F."/>
        </authorList>
    </citation>
    <scope>NUCLEOTIDE SEQUENCE [LARGE SCALE GENOMIC DNA]</scope>
</reference>
<evidence type="ECO:0000313" key="5">
    <source>
        <dbReference type="Proteomes" id="UP000178565"/>
    </source>
</evidence>
<keyword evidence="1" id="KW-0812">Transmembrane</keyword>
<feature type="transmembrane region" description="Helical" evidence="1">
    <location>
        <begin position="199"/>
        <end position="222"/>
    </location>
</feature>
<dbReference type="EMBL" id="MFDM01000033">
    <property type="protein sequence ID" value="OGE41668.1"/>
    <property type="molecule type" value="Genomic_DNA"/>
</dbReference>
<evidence type="ECO:0000259" key="3">
    <source>
        <dbReference type="Pfam" id="PF13473"/>
    </source>
</evidence>
<dbReference type="InterPro" id="IPR008972">
    <property type="entry name" value="Cupredoxin"/>
</dbReference>
<feature type="domain" description="EfeO-type cupredoxin-like" evidence="3">
    <location>
        <begin position="256"/>
        <end position="342"/>
    </location>
</feature>
<feature type="transmembrane region" description="Helical" evidence="1">
    <location>
        <begin position="132"/>
        <end position="158"/>
    </location>
</feature>
<dbReference type="PANTHER" id="PTHR42208:SF1">
    <property type="entry name" value="HEAVY METAL TRANSPORTER"/>
    <property type="match status" value="1"/>
</dbReference>
<comment type="caution">
    <text evidence="4">The sequence shown here is derived from an EMBL/GenBank/DDBJ whole genome shotgun (WGS) entry which is preliminary data.</text>
</comment>
<dbReference type="Gene3D" id="2.60.40.420">
    <property type="entry name" value="Cupredoxins - blue copper proteins"/>
    <property type="match status" value="1"/>
</dbReference>
<dbReference type="Pfam" id="PF13473">
    <property type="entry name" value="Cupredoxin_1"/>
    <property type="match status" value="1"/>
</dbReference>
<evidence type="ECO:0000313" key="4">
    <source>
        <dbReference type="EMBL" id="OGE41668.1"/>
    </source>
</evidence>
<organism evidence="4 5">
    <name type="scientific">Candidatus Daviesbacteria bacterium RIFCSPLOWO2_01_FULL_39_12</name>
    <dbReference type="NCBI Taxonomy" id="1797785"/>
    <lineage>
        <taxon>Bacteria</taxon>
        <taxon>Candidatus Daviesiibacteriota</taxon>
    </lineage>
</organism>
<dbReference type="AlphaFoldDB" id="A0A1F5KL64"/>
<protein>
    <recommendedName>
        <fullName evidence="6">Urease accessory protein UreH-like transmembrane domain-containing protein</fullName>
    </recommendedName>
</protein>
<dbReference type="Proteomes" id="UP000178565">
    <property type="component" value="Unassembled WGS sequence"/>
</dbReference>
<feature type="transmembrane region" description="Helical" evidence="1">
    <location>
        <begin position="48"/>
        <end position="72"/>
    </location>
</feature>
<evidence type="ECO:0000259" key="2">
    <source>
        <dbReference type="Pfam" id="PF13386"/>
    </source>
</evidence>
<dbReference type="Pfam" id="PF13386">
    <property type="entry name" value="DsbD_2"/>
    <property type="match status" value="1"/>
</dbReference>
<feature type="transmembrane region" description="Helical" evidence="1">
    <location>
        <begin position="6"/>
        <end position="27"/>
    </location>
</feature>
<keyword evidence="1" id="KW-0472">Membrane</keyword>
<proteinExistence type="predicted"/>
<dbReference type="InterPro" id="IPR028096">
    <property type="entry name" value="EfeO_Cupredoxin"/>
</dbReference>
<feature type="domain" description="Urease accessory protein UreH-like transmembrane" evidence="2">
    <location>
        <begin position="6"/>
        <end position="212"/>
    </location>
</feature>
<keyword evidence="1" id="KW-1133">Transmembrane helix</keyword>
<dbReference type="SUPFAM" id="SSF49503">
    <property type="entry name" value="Cupredoxins"/>
    <property type="match status" value="1"/>
</dbReference>
<dbReference type="InterPro" id="IPR039447">
    <property type="entry name" value="UreH-like_TM_dom"/>
</dbReference>
<gene>
    <name evidence="4" type="ORF">A3B45_04770</name>
</gene>
<accession>A0A1F5KL64</accession>
<name>A0A1F5KL64_9BACT</name>
<sequence length="345" mass="36992">MDLWLIFLTGLTVGGLTCLAVQGGLLASTIAAREEQDFQEGSSRKHNIWPVAAFLTTKFAAYVILGFILGAFGSALSISDNARVVMQLLAGVYMVVVALDLLNVHPIFRYAIIQPPRFLTRKIRDASRSKDIFAPAILGALTIFIPCGTTLAMEAFAISSGSPFLGAAIMGVFILGTAPLFFGLGFVTTILGDTFRTRFFKLAGVLVMYLGITTFNSSLILAGSPITLQTIREAIPIYIDLSGGAYASEDSNVRIEEGVQVADITVYPTSYTPNRIQVKSGMPVRLNLTSTGGFGCTTAFRIPQLGIGRTLAQNQTTPVEFTPKSPGTLTWTCSMGMYNGTIEVI</sequence>
<dbReference type="PANTHER" id="PTHR42208">
    <property type="entry name" value="HEAVY METAL TRANSPORTER-RELATED"/>
    <property type="match status" value="1"/>
</dbReference>
<evidence type="ECO:0000256" key="1">
    <source>
        <dbReference type="SAM" id="Phobius"/>
    </source>
</evidence>
<feature type="transmembrane region" description="Helical" evidence="1">
    <location>
        <begin position="164"/>
        <end position="187"/>
    </location>
</feature>
<evidence type="ECO:0008006" key="6">
    <source>
        <dbReference type="Google" id="ProtNLM"/>
    </source>
</evidence>
<dbReference type="STRING" id="1797785.A3B45_04770"/>
<feature type="transmembrane region" description="Helical" evidence="1">
    <location>
        <begin position="84"/>
        <end position="111"/>
    </location>
</feature>